<name>A0ABP9F3V4_9GAMM</name>
<feature type="binding site" evidence="14">
    <location>
        <position position="391"/>
    </location>
    <ligand>
        <name>Zn(2+)</name>
        <dbReference type="ChEBI" id="CHEBI:29105"/>
    </ligand>
</feature>
<dbReference type="Gene3D" id="3.40.710.10">
    <property type="entry name" value="DD-peptidase/beta-lactamase superfamily"/>
    <property type="match status" value="1"/>
</dbReference>
<dbReference type="Gene3D" id="3.90.1310.10">
    <property type="entry name" value="Penicillin-binding protein 2a (Domain 2)"/>
    <property type="match status" value="1"/>
</dbReference>
<evidence type="ECO:0000256" key="13">
    <source>
        <dbReference type="ARBA" id="ARBA00023316"/>
    </source>
</evidence>
<comment type="catalytic activity">
    <reaction evidence="14">
        <text>Preferential cleavage: (Ac)2-L-Lys-D-Ala-|-D-Ala. Also transpeptidation of peptidyl-alanyl moieties that are N-acyl substituents of D-alanine.</text>
        <dbReference type="EC" id="3.4.16.4"/>
    </reaction>
</comment>
<keyword evidence="10 14" id="KW-0573">Peptidoglycan synthesis</keyword>
<dbReference type="Proteomes" id="UP001499988">
    <property type="component" value="Unassembled WGS sequence"/>
</dbReference>
<dbReference type="InterPro" id="IPR005311">
    <property type="entry name" value="PBP_dimer"/>
</dbReference>
<feature type="binding site" evidence="14">
    <location>
        <position position="378"/>
    </location>
    <ligand>
        <name>Zn(2+)</name>
        <dbReference type="ChEBI" id="CHEBI:29105"/>
    </ligand>
</feature>
<dbReference type="Gene3D" id="3.30.1390.30">
    <property type="entry name" value="Penicillin-binding protein 2a, domain 3"/>
    <property type="match status" value="1"/>
</dbReference>
<dbReference type="EC" id="3.4.16.4" evidence="14"/>
<keyword evidence="13 14" id="KW-0961">Cell wall biogenesis/degradation</keyword>
<dbReference type="InterPro" id="IPR036138">
    <property type="entry name" value="PBP_dimer_sf"/>
</dbReference>
<dbReference type="NCBIfam" id="TIGR03423">
    <property type="entry name" value="pbp2_mrdA"/>
    <property type="match status" value="1"/>
</dbReference>
<evidence type="ECO:0000256" key="1">
    <source>
        <dbReference type="ARBA" id="ARBA00004167"/>
    </source>
</evidence>
<feature type="domain" description="Penicillin-binding protein dimerisation" evidence="16">
    <location>
        <begin position="67"/>
        <end position="242"/>
    </location>
</feature>
<evidence type="ECO:0000256" key="4">
    <source>
        <dbReference type="ARBA" id="ARBA00022519"/>
    </source>
</evidence>
<keyword evidence="14" id="KW-0479">Metal-binding</keyword>
<comment type="subcellular location">
    <subcellularLocation>
        <location evidence="14">Cell inner membrane</location>
        <topology evidence="14">Single-pass membrane protein</topology>
    </subcellularLocation>
    <subcellularLocation>
        <location evidence="2">Cell membrane</location>
    </subcellularLocation>
    <subcellularLocation>
        <location evidence="1">Membrane</location>
        <topology evidence="1">Single-pass membrane protein</topology>
    </subcellularLocation>
</comment>
<keyword evidence="12 14" id="KW-0472">Membrane</keyword>
<accession>A0ABP9F3V4</accession>
<protein>
    <recommendedName>
        <fullName evidence="14">Peptidoglycan D,D-transpeptidase MrdA</fullName>
        <ecNumber evidence="14">3.4.16.4</ecNumber>
    </recommendedName>
    <alternativeName>
        <fullName evidence="14">Penicillin-binding protein 2</fullName>
        <shortName evidence="14">PBP-2</shortName>
    </alternativeName>
</protein>
<keyword evidence="18" id="KW-1185">Reference proteome</keyword>
<gene>
    <name evidence="14 17" type="primary">mrdA</name>
    <name evidence="17" type="ORF">GCM10023333_26780</name>
</gene>
<comment type="function">
    <text evidence="14">Catalyzes cross-linking of the peptidoglycan cell wall.</text>
</comment>
<evidence type="ECO:0000259" key="16">
    <source>
        <dbReference type="Pfam" id="PF03717"/>
    </source>
</evidence>
<evidence type="ECO:0000256" key="2">
    <source>
        <dbReference type="ARBA" id="ARBA00004236"/>
    </source>
</evidence>
<evidence type="ECO:0000259" key="15">
    <source>
        <dbReference type="Pfam" id="PF00905"/>
    </source>
</evidence>
<keyword evidence="11 14" id="KW-1133">Transmembrane helix</keyword>
<dbReference type="Pfam" id="PF03717">
    <property type="entry name" value="PBP_dimer"/>
    <property type="match status" value="1"/>
</dbReference>
<dbReference type="SUPFAM" id="SSF56601">
    <property type="entry name" value="beta-lactamase/transpeptidase-like"/>
    <property type="match status" value="1"/>
</dbReference>
<comment type="similarity">
    <text evidence="14">Belongs to the transpeptidase family. MrdA subfamily.</text>
</comment>
<comment type="pathway">
    <text evidence="14">Cell wall biogenesis; peptidoglycan biosynthesis.</text>
</comment>
<keyword evidence="14" id="KW-0862">Zinc</keyword>
<evidence type="ECO:0000256" key="8">
    <source>
        <dbReference type="ARBA" id="ARBA00022801"/>
    </source>
</evidence>
<comment type="cofactor">
    <cofactor evidence="14">
        <name>Zn(2+)</name>
        <dbReference type="ChEBI" id="CHEBI:29105"/>
    </cofactor>
    <text evidence="14">Binds one Zn(2+) ion per subunit.</text>
</comment>
<feature type="binding site" evidence="14">
    <location>
        <position position="357"/>
    </location>
    <ligand>
        <name>Zn(2+)</name>
        <dbReference type="ChEBI" id="CHEBI:29105"/>
    </ligand>
</feature>
<evidence type="ECO:0000313" key="18">
    <source>
        <dbReference type="Proteomes" id="UP001499988"/>
    </source>
</evidence>
<reference evidence="18" key="1">
    <citation type="journal article" date="2019" name="Int. J. Syst. Evol. Microbiol.">
        <title>The Global Catalogue of Microorganisms (GCM) 10K type strain sequencing project: providing services to taxonomists for standard genome sequencing and annotation.</title>
        <authorList>
            <consortium name="The Broad Institute Genomics Platform"/>
            <consortium name="The Broad Institute Genome Sequencing Center for Infectious Disease"/>
            <person name="Wu L."/>
            <person name="Ma J."/>
        </authorList>
    </citation>
    <scope>NUCLEOTIDE SEQUENCE [LARGE SCALE GENOMIC DNA]</scope>
    <source>
        <strain evidence="18">JCM 18401</strain>
    </source>
</reference>
<dbReference type="HAMAP" id="MF_02081">
    <property type="entry name" value="MrdA_transpept"/>
    <property type="match status" value="1"/>
</dbReference>
<dbReference type="InterPro" id="IPR001460">
    <property type="entry name" value="PCN-bd_Tpept"/>
</dbReference>
<keyword evidence="4 14" id="KW-0997">Cell inner membrane</keyword>
<evidence type="ECO:0000256" key="12">
    <source>
        <dbReference type="ARBA" id="ARBA00023136"/>
    </source>
</evidence>
<keyword evidence="7 14" id="KW-0812">Transmembrane</keyword>
<dbReference type="InterPro" id="IPR050515">
    <property type="entry name" value="Beta-lactam/transpept"/>
</dbReference>
<evidence type="ECO:0000256" key="5">
    <source>
        <dbReference type="ARBA" id="ARBA00022645"/>
    </source>
</evidence>
<evidence type="ECO:0000313" key="17">
    <source>
        <dbReference type="EMBL" id="GAA4892144.1"/>
    </source>
</evidence>
<dbReference type="PANTHER" id="PTHR30627">
    <property type="entry name" value="PEPTIDOGLYCAN D,D-TRANSPEPTIDASE"/>
    <property type="match status" value="1"/>
</dbReference>
<evidence type="ECO:0000256" key="3">
    <source>
        <dbReference type="ARBA" id="ARBA00022475"/>
    </source>
</evidence>
<evidence type="ECO:0000256" key="11">
    <source>
        <dbReference type="ARBA" id="ARBA00022989"/>
    </source>
</evidence>
<comment type="caution">
    <text evidence="17">The sequence shown here is derived from an EMBL/GenBank/DDBJ whole genome shotgun (WGS) entry which is preliminary data.</text>
</comment>
<dbReference type="InterPro" id="IPR017790">
    <property type="entry name" value="Penicillin-binding_protein_2"/>
</dbReference>
<keyword evidence="6 14" id="KW-0645">Protease</keyword>
<evidence type="ECO:0000256" key="14">
    <source>
        <dbReference type="HAMAP-Rule" id="MF_02081"/>
    </source>
</evidence>
<keyword evidence="5 14" id="KW-0121">Carboxypeptidase</keyword>
<evidence type="ECO:0000256" key="7">
    <source>
        <dbReference type="ARBA" id="ARBA00022692"/>
    </source>
</evidence>
<feature type="domain" description="Penicillin-binding protein transpeptidase" evidence="15">
    <location>
        <begin position="274"/>
        <end position="612"/>
    </location>
</feature>
<proteinExistence type="inferred from homology"/>
<feature type="transmembrane region" description="Helical" evidence="14">
    <location>
        <begin position="20"/>
        <end position="39"/>
    </location>
</feature>
<dbReference type="RefSeq" id="WP_345335917.1">
    <property type="nucleotide sequence ID" value="NZ_BAABJZ010000088.1"/>
</dbReference>
<evidence type="ECO:0000256" key="10">
    <source>
        <dbReference type="ARBA" id="ARBA00022984"/>
    </source>
</evidence>
<dbReference type="EMBL" id="BAABJZ010000088">
    <property type="protein sequence ID" value="GAA4892144.1"/>
    <property type="molecule type" value="Genomic_DNA"/>
</dbReference>
<keyword evidence="8 14" id="KW-0378">Hydrolase</keyword>
<dbReference type="PANTHER" id="PTHR30627:SF2">
    <property type="entry name" value="PEPTIDOGLYCAN D,D-TRANSPEPTIDASE MRDA"/>
    <property type="match status" value="1"/>
</dbReference>
<dbReference type="SUPFAM" id="SSF56519">
    <property type="entry name" value="Penicillin binding protein dimerisation domain"/>
    <property type="match status" value="1"/>
</dbReference>
<organism evidence="17 18">
    <name type="scientific">Ferrimonas pelagia</name>
    <dbReference type="NCBI Taxonomy" id="1177826"/>
    <lineage>
        <taxon>Bacteria</taxon>
        <taxon>Pseudomonadati</taxon>
        <taxon>Pseudomonadota</taxon>
        <taxon>Gammaproteobacteria</taxon>
        <taxon>Alteromonadales</taxon>
        <taxon>Ferrimonadaceae</taxon>
        <taxon>Ferrimonas</taxon>
    </lineage>
</organism>
<dbReference type="InterPro" id="IPR012338">
    <property type="entry name" value="Beta-lactam/transpept-like"/>
</dbReference>
<dbReference type="Pfam" id="PF00905">
    <property type="entry name" value="Transpeptidase"/>
    <property type="match status" value="1"/>
</dbReference>
<keyword evidence="9 14" id="KW-0133">Cell shape</keyword>
<sequence>MKRYKQRVAFRDHAAEAALFTRRAIVGFLFVIALVGLLLTNLYNIQVNDHAAYQTRSNDNRIRLIPVAPNRGLIYDRHGKLLADNRPVYSLEVIPEQAGDLDAQLDAISTFFPLSADRLEQVRQRLRVSRRFKAQTVIPQLSETDVAAFSVNQHRFPGFYVEAGLERFYPHGASLTHLLGYVARINNNDQIRIEQEGERARYAASRNIGKQGIERFYERTLHGEPGMQEVEVNNRGRIVRTVNAAPTEAGQDLQLTLDLGLQQHAERLIAGRRGAIVAMDPRDGGILAMVSSPSYDPNLFVSGISSNDYSRLLNDNNRPLINRATQGQYAPASTVKPHLALLGLEKGHVTPKTKIWDPGWWQIPGVDRRYRDWKRWGHGWVDLNKAIAQSCDPYFYELAYNTGINDISAFMYEFGFGQGTGVDILEESSGNMPTRDWKQIRYKEPWYIGDTISVGIGQGYWTATPLQLALSTTILANSGRRFVPHFLKALSVEEQLEEQLPQERPPLELERPESWQHIQQAMYLTAHRPGGSGYRQFNDAPYKSAVKTGTGQVFGLAEDADYDDEEVAEHLRDNALFVGYAPFDDPQIVIAIVLENAGWGGANAGPVARALFDYHLDPDYIAPWDRVDELVEETE</sequence>
<keyword evidence="3 14" id="KW-1003">Cell membrane</keyword>
<feature type="binding site" evidence="14">
    <location>
        <position position="372"/>
    </location>
    <ligand>
        <name>Zn(2+)</name>
        <dbReference type="ChEBI" id="CHEBI:29105"/>
    </ligand>
</feature>
<evidence type="ECO:0000256" key="6">
    <source>
        <dbReference type="ARBA" id="ARBA00022670"/>
    </source>
</evidence>
<evidence type="ECO:0000256" key="9">
    <source>
        <dbReference type="ARBA" id="ARBA00022960"/>
    </source>
</evidence>
<feature type="active site" description="Acyl-ester intermediate" evidence="14">
    <location>
        <position position="333"/>
    </location>
</feature>